<keyword evidence="3" id="KW-1185">Reference proteome</keyword>
<feature type="region of interest" description="Disordered" evidence="1">
    <location>
        <begin position="1"/>
        <end position="79"/>
    </location>
</feature>
<name>A0A9Q3D9R5_9BASI</name>
<feature type="compositionally biased region" description="Low complexity" evidence="1">
    <location>
        <begin position="55"/>
        <end position="69"/>
    </location>
</feature>
<organism evidence="2 3">
    <name type="scientific">Austropuccinia psidii MF-1</name>
    <dbReference type="NCBI Taxonomy" id="1389203"/>
    <lineage>
        <taxon>Eukaryota</taxon>
        <taxon>Fungi</taxon>
        <taxon>Dikarya</taxon>
        <taxon>Basidiomycota</taxon>
        <taxon>Pucciniomycotina</taxon>
        <taxon>Pucciniomycetes</taxon>
        <taxon>Pucciniales</taxon>
        <taxon>Sphaerophragmiaceae</taxon>
        <taxon>Austropuccinia</taxon>
    </lineage>
</organism>
<dbReference type="EMBL" id="AVOT02015241">
    <property type="protein sequence ID" value="MBW0499379.1"/>
    <property type="molecule type" value="Genomic_DNA"/>
</dbReference>
<feature type="compositionally biased region" description="Acidic residues" evidence="1">
    <location>
        <begin position="41"/>
        <end position="54"/>
    </location>
</feature>
<evidence type="ECO:0000256" key="1">
    <source>
        <dbReference type="SAM" id="MobiDB-lite"/>
    </source>
</evidence>
<comment type="caution">
    <text evidence="2">The sequence shown here is derived from an EMBL/GenBank/DDBJ whole genome shotgun (WGS) entry which is preliminary data.</text>
</comment>
<proteinExistence type="predicted"/>
<evidence type="ECO:0000313" key="2">
    <source>
        <dbReference type="EMBL" id="MBW0499379.1"/>
    </source>
</evidence>
<dbReference type="AlphaFoldDB" id="A0A9Q3D9R5"/>
<dbReference type="OrthoDB" id="2691415at2759"/>
<accession>A0A9Q3D9R5</accession>
<sequence>MEGEEPSRRGGVKSRRSRSFSGLLGGYPSISQGNGSRLGEAEEEEGTEESEETEVSAALAGAPEASEAENLAHSNQPLVSQAEPNFLKMMKQMTQFMGKLTKAVTTRENYKAPAFKNQSMKAPYYFDGTQAHKLRGLIQYYQLIFHNYPENSFSERKKVLYETYCQ</sequence>
<reference evidence="2" key="1">
    <citation type="submission" date="2021-03" db="EMBL/GenBank/DDBJ databases">
        <title>Draft genome sequence of rust myrtle Austropuccinia psidii MF-1, a brazilian biotype.</title>
        <authorList>
            <person name="Quecine M.C."/>
            <person name="Pachon D.M.R."/>
            <person name="Bonatelli M.L."/>
            <person name="Correr F.H."/>
            <person name="Franceschini L.M."/>
            <person name="Leite T.F."/>
            <person name="Margarido G.R.A."/>
            <person name="Almeida C.A."/>
            <person name="Ferrarezi J.A."/>
            <person name="Labate C.A."/>
        </authorList>
    </citation>
    <scope>NUCLEOTIDE SEQUENCE</scope>
    <source>
        <strain evidence="2">MF-1</strain>
    </source>
</reference>
<evidence type="ECO:0000313" key="3">
    <source>
        <dbReference type="Proteomes" id="UP000765509"/>
    </source>
</evidence>
<dbReference type="Proteomes" id="UP000765509">
    <property type="component" value="Unassembled WGS sequence"/>
</dbReference>
<gene>
    <name evidence="2" type="ORF">O181_039094</name>
</gene>
<protein>
    <submittedName>
        <fullName evidence="2">Uncharacterized protein</fullName>
    </submittedName>
</protein>